<keyword evidence="1" id="KW-1185">Reference proteome</keyword>
<reference evidence="2" key="1">
    <citation type="submission" date="2022-11" db="UniProtKB">
        <authorList>
            <consortium name="WormBaseParasite"/>
        </authorList>
    </citation>
    <scope>IDENTIFICATION</scope>
</reference>
<name>A0A915KIL0_ROMCU</name>
<evidence type="ECO:0000313" key="2">
    <source>
        <dbReference type="WBParaSite" id="nRc.2.0.1.t37836-RA"/>
    </source>
</evidence>
<proteinExistence type="predicted"/>
<sequence>MRRLFRTFILDGLRQR</sequence>
<protein>
    <submittedName>
        <fullName evidence="2">Uncharacterized protein</fullName>
    </submittedName>
</protein>
<organism evidence="1 2">
    <name type="scientific">Romanomermis culicivorax</name>
    <name type="common">Nematode worm</name>
    <dbReference type="NCBI Taxonomy" id="13658"/>
    <lineage>
        <taxon>Eukaryota</taxon>
        <taxon>Metazoa</taxon>
        <taxon>Ecdysozoa</taxon>
        <taxon>Nematoda</taxon>
        <taxon>Enoplea</taxon>
        <taxon>Dorylaimia</taxon>
        <taxon>Mermithida</taxon>
        <taxon>Mermithoidea</taxon>
        <taxon>Mermithidae</taxon>
        <taxon>Romanomermis</taxon>
    </lineage>
</organism>
<dbReference type="WBParaSite" id="nRc.2.0.1.t37836-RA">
    <property type="protein sequence ID" value="nRc.2.0.1.t37836-RA"/>
    <property type="gene ID" value="nRc.2.0.1.g37836"/>
</dbReference>
<accession>A0A915KIL0</accession>
<dbReference type="AlphaFoldDB" id="A0A915KIL0"/>
<evidence type="ECO:0000313" key="1">
    <source>
        <dbReference type="Proteomes" id="UP000887565"/>
    </source>
</evidence>
<dbReference type="Proteomes" id="UP000887565">
    <property type="component" value="Unplaced"/>
</dbReference>